<dbReference type="STRING" id="1194526.A284_07850"/>
<feature type="region of interest" description="Disordered" evidence="2">
    <location>
        <begin position="91"/>
        <end position="116"/>
    </location>
</feature>
<organism evidence="3 4">
    <name type="scientific">Staphylococcus warneri</name>
    <dbReference type="NCBI Taxonomy" id="1292"/>
    <lineage>
        <taxon>Bacteria</taxon>
        <taxon>Bacillati</taxon>
        <taxon>Bacillota</taxon>
        <taxon>Bacilli</taxon>
        <taxon>Bacillales</taxon>
        <taxon>Staphylococcaceae</taxon>
        <taxon>Staphylococcus</taxon>
    </lineage>
</organism>
<evidence type="ECO:0000313" key="3">
    <source>
        <dbReference type="EMBL" id="PTI50401.1"/>
    </source>
</evidence>
<keyword evidence="1" id="KW-0175">Coiled coil</keyword>
<feature type="coiled-coil region" evidence="1">
    <location>
        <begin position="27"/>
        <end position="54"/>
    </location>
</feature>
<evidence type="ECO:0000256" key="1">
    <source>
        <dbReference type="SAM" id="Coils"/>
    </source>
</evidence>
<sequence>MIKFEIKDNKTGKTSTYTKDAITMGEAERFYETMDKMKKEAEKENAKASNVRKIEREFFVSLFADQGLTEEDVLENMSTRAYKKASDEIFREINAEDEEDSEDATEEVGKTEKQQQ</sequence>
<protein>
    <recommendedName>
        <fullName evidence="5">Gp48</fullName>
    </recommendedName>
</protein>
<accession>A0A2T4PZ41</accession>
<dbReference type="RefSeq" id="WP_095324760.1">
    <property type="nucleotide sequence ID" value="NZ_JAUCBF010000004.1"/>
</dbReference>
<proteinExistence type="predicted"/>
<dbReference type="EMBL" id="PZEV01000030">
    <property type="protein sequence ID" value="PTI50401.1"/>
    <property type="molecule type" value="Genomic_DNA"/>
</dbReference>
<dbReference type="NCBIfam" id="NF047360">
    <property type="entry name" value="tail_chap_PVL"/>
    <property type="match status" value="1"/>
</dbReference>
<name>A0A2T4PZ41_STAWA</name>
<evidence type="ECO:0008006" key="5">
    <source>
        <dbReference type="Google" id="ProtNLM"/>
    </source>
</evidence>
<dbReference type="InterPro" id="IPR057006">
    <property type="entry name" value="Phage_TAC_19"/>
</dbReference>
<dbReference type="Proteomes" id="UP000240717">
    <property type="component" value="Unassembled WGS sequence"/>
</dbReference>
<feature type="compositionally biased region" description="Acidic residues" evidence="2">
    <location>
        <begin position="95"/>
        <end position="106"/>
    </location>
</feature>
<feature type="compositionally biased region" description="Basic and acidic residues" evidence="2">
    <location>
        <begin position="107"/>
        <end position="116"/>
    </location>
</feature>
<dbReference type="Pfam" id="PF23857">
    <property type="entry name" value="Phage_TAC_19"/>
    <property type="match status" value="1"/>
</dbReference>
<evidence type="ECO:0000313" key="4">
    <source>
        <dbReference type="Proteomes" id="UP000240717"/>
    </source>
</evidence>
<comment type="caution">
    <text evidence="3">The sequence shown here is derived from an EMBL/GenBank/DDBJ whole genome shotgun (WGS) entry which is preliminary data.</text>
</comment>
<dbReference type="AlphaFoldDB" id="A0A2T4PZ41"/>
<gene>
    <name evidence="3" type="ORF">BU085_08985</name>
</gene>
<reference evidence="3 4" key="1">
    <citation type="journal article" date="2016" name="Front. Microbiol.">
        <title>Comprehensive Phylogenetic Analysis of Bovine Non-aureus Staphylococci Species Based on Whole-Genome Sequencing.</title>
        <authorList>
            <person name="Naushad S."/>
            <person name="Barkema H.W."/>
            <person name="Luby C."/>
            <person name="Condas L.A."/>
            <person name="Nobrega D.B."/>
            <person name="Carson D.A."/>
            <person name="De Buck J."/>
        </authorList>
    </citation>
    <scope>NUCLEOTIDE SEQUENCE [LARGE SCALE GENOMIC DNA]</scope>
    <source>
        <strain evidence="3 4">SNUC 2993</strain>
    </source>
</reference>
<evidence type="ECO:0000256" key="2">
    <source>
        <dbReference type="SAM" id="MobiDB-lite"/>
    </source>
</evidence>